<dbReference type="AlphaFoldDB" id="A0AAD7D7Q0"/>
<gene>
    <name evidence="2" type="ORF">B0H17DRAFT_1205218</name>
</gene>
<dbReference type="Proteomes" id="UP001221757">
    <property type="component" value="Unassembled WGS sequence"/>
</dbReference>
<comment type="caution">
    <text evidence="2">The sequence shown here is derived from an EMBL/GenBank/DDBJ whole genome shotgun (WGS) entry which is preliminary data.</text>
</comment>
<evidence type="ECO:0000256" key="1">
    <source>
        <dbReference type="SAM" id="MobiDB-lite"/>
    </source>
</evidence>
<reference evidence="2" key="1">
    <citation type="submission" date="2023-03" db="EMBL/GenBank/DDBJ databases">
        <title>Massive genome expansion in bonnet fungi (Mycena s.s.) driven by repeated elements and novel gene families across ecological guilds.</title>
        <authorList>
            <consortium name="Lawrence Berkeley National Laboratory"/>
            <person name="Harder C.B."/>
            <person name="Miyauchi S."/>
            <person name="Viragh M."/>
            <person name="Kuo A."/>
            <person name="Thoen E."/>
            <person name="Andreopoulos B."/>
            <person name="Lu D."/>
            <person name="Skrede I."/>
            <person name="Drula E."/>
            <person name="Henrissat B."/>
            <person name="Morin E."/>
            <person name="Kohler A."/>
            <person name="Barry K."/>
            <person name="LaButti K."/>
            <person name="Morin E."/>
            <person name="Salamov A."/>
            <person name="Lipzen A."/>
            <person name="Mereny Z."/>
            <person name="Hegedus B."/>
            <person name="Baldrian P."/>
            <person name="Stursova M."/>
            <person name="Weitz H."/>
            <person name="Taylor A."/>
            <person name="Grigoriev I.V."/>
            <person name="Nagy L.G."/>
            <person name="Martin F."/>
            <person name="Kauserud H."/>
        </authorList>
    </citation>
    <scope>NUCLEOTIDE SEQUENCE</scope>
    <source>
        <strain evidence="2">CBHHK067</strain>
    </source>
</reference>
<sequence>MSRSHPFAPGRSSRASRYDNHSDQNSSGSDSDEEVCSAHEQRLQNFIDKLRADEVHDPDISLFRPPSYYNELVRVSIEEPPVRLASPRPSSESISYWSHRRSRVVLLPMNFVPAQPTTVQDSGELVRLEYIVNNTVQYSYRHPPQPLHGEDLLSATIDAFFEFRHRGNFATRTLAGRRAPPPVATFPALHDQPIRGRERTIIRSVRLSHKTNIHEMLSVPWEQLDEGVVVDCVGAMTGNWEVSSWRYRDGKWTIMLWISMDTSKYTVVRILNRHVHPPCLGTRVRTFARSVSGIFSDDRRRILVPRTIKVGSELPPA</sequence>
<organism evidence="2 3">
    <name type="scientific">Mycena rosella</name>
    <name type="common">Pink bonnet</name>
    <name type="synonym">Agaricus rosellus</name>
    <dbReference type="NCBI Taxonomy" id="1033263"/>
    <lineage>
        <taxon>Eukaryota</taxon>
        <taxon>Fungi</taxon>
        <taxon>Dikarya</taxon>
        <taxon>Basidiomycota</taxon>
        <taxon>Agaricomycotina</taxon>
        <taxon>Agaricomycetes</taxon>
        <taxon>Agaricomycetidae</taxon>
        <taxon>Agaricales</taxon>
        <taxon>Marasmiineae</taxon>
        <taxon>Mycenaceae</taxon>
        <taxon>Mycena</taxon>
    </lineage>
</organism>
<evidence type="ECO:0000313" key="2">
    <source>
        <dbReference type="EMBL" id="KAJ7683355.1"/>
    </source>
</evidence>
<dbReference type="EMBL" id="JARKIE010000109">
    <property type="protein sequence ID" value="KAJ7683355.1"/>
    <property type="molecule type" value="Genomic_DNA"/>
</dbReference>
<name>A0AAD7D7Q0_MYCRO</name>
<proteinExistence type="predicted"/>
<evidence type="ECO:0000313" key="3">
    <source>
        <dbReference type="Proteomes" id="UP001221757"/>
    </source>
</evidence>
<protein>
    <submittedName>
        <fullName evidence="2">Uncharacterized protein</fullName>
    </submittedName>
</protein>
<feature type="region of interest" description="Disordered" evidence="1">
    <location>
        <begin position="1"/>
        <end position="39"/>
    </location>
</feature>
<keyword evidence="3" id="KW-1185">Reference proteome</keyword>
<accession>A0AAD7D7Q0</accession>